<evidence type="ECO:0000313" key="3">
    <source>
        <dbReference type="Proteomes" id="UP000503399"/>
    </source>
</evidence>
<reference evidence="2 3" key="1">
    <citation type="submission" date="2020-02" db="EMBL/GenBank/DDBJ databases">
        <authorList>
            <person name="Hogendoorn C."/>
        </authorList>
    </citation>
    <scope>NUCLEOTIDE SEQUENCE [LARGE SCALE GENOMIC DNA]</scope>
    <source>
        <strain evidence="2">R501</strain>
    </source>
</reference>
<sequence>MFPGRRPARATGKRKSRLRQPGGAANLFRLNVQGDEAGGISLRWHYPGQVQRSVTV</sequence>
<proteinExistence type="predicted"/>
<organism evidence="2 3">
    <name type="scientific">Candidatus Hydrogenisulfobacillus filiaventi</name>
    <dbReference type="NCBI Taxonomy" id="2707344"/>
    <lineage>
        <taxon>Bacteria</taxon>
        <taxon>Bacillati</taxon>
        <taxon>Bacillota</taxon>
        <taxon>Clostridia</taxon>
        <taxon>Eubacteriales</taxon>
        <taxon>Clostridiales Family XVII. Incertae Sedis</taxon>
        <taxon>Candidatus Hydrogenisulfobacillus</taxon>
    </lineage>
</organism>
<name>A0A6F8ZF43_9FIRM</name>
<dbReference type="KEGG" id="hfv:R50_0747"/>
<dbReference type="EMBL" id="LR778114">
    <property type="protein sequence ID" value="CAB1128253.1"/>
    <property type="molecule type" value="Genomic_DNA"/>
</dbReference>
<dbReference type="Proteomes" id="UP000503399">
    <property type="component" value="Chromosome"/>
</dbReference>
<evidence type="ECO:0000313" key="2">
    <source>
        <dbReference type="EMBL" id="CAB1128253.1"/>
    </source>
</evidence>
<feature type="compositionally biased region" description="Basic residues" evidence="1">
    <location>
        <begin position="1"/>
        <end position="18"/>
    </location>
</feature>
<evidence type="ECO:0000256" key="1">
    <source>
        <dbReference type="SAM" id="MobiDB-lite"/>
    </source>
</evidence>
<keyword evidence="3" id="KW-1185">Reference proteome</keyword>
<accession>A0A6F8ZF43</accession>
<feature type="region of interest" description="Disordered" evidence="1">
    <location>
        <begin position="1"/>
        <end position="23"/>
    </location>
</feature>
<gene>
    <name evidence="2" type="ORF">R50_0747</name>
</gene>
<dbReference type="AlphaFoldDB" id="A0A6F8ZF43"/>
<protein>
    <submittedName>
        <fullName evidence="2">Uncharacterized protein</fullName>
    </submittedName>
</protein>